<name>G8QYH6_SPHPG</name>
<dbReference type="Proteomes" id="UP000005632">
    <property type="component" value="Chromosome"/>
</dbReference>
<reference evidence="1 2" key="1">
    <citation type="submission" date="2011-11" db="EMBL/GenBank/DDBJ databases">
        <title>Complete sequence of Spirochaeta sp. grapes.</title>
        <authorList>
            <consortium name="US DOE Joint Genome Institute"/>
            <person name="Lucas S."/>
            <person name="Han J."/>
            <person name="Lapidus A."/>
            <person name="Cheng J.-F."/>
            <person name="Goodwin L."/>
            <person name="Pitluck S."/>
            <person name="Peters L."/>
            <person name="Ovchinnikova G."/>
            <person name="Munk A.C."/>
            <person name="Detter J.C."/>
            <person name="Han C."/>
            <person name="Tapia R."/>
            <person name="Land M."/>
            <person name="Hauser L."/>
            <person name="Kyrpides N."/>
            <person name="Ivanova N."/>
            <person name="Pagani I."/>
            <person name="Ritalahtilisa K."/>
            <person name="Loeffler F."/>
            <person name="Woyke T."/>
        </authorList>
    </citation>
    <scope>NUCLEOTIDE SEQUENCE [LARGE SCALE GENOMIC DNA]</scope>
    <source>
        <strain evidence="2">ATCC BAA-1885 / DSM 22778 / Grapes</strain>
    </source>
</reference>
<dbReference type="EMBL" id="CP003155">
    <property type="protein sequence ID" value="AEV28539.1"/>
    <property type="molecule type" value="Genomic_DNA"/>
</dbReference>
<proteinExistence type="predicted"/>
<dbReference type="HOGENOM" id="CLU_3048109_0_0_12"/>
<evidence type="ECO:0000313" key="2">
    <source>
        <dbReference type="Proteomes" id="UP000005632"/>
    </source>
</evidence>
<organism evidence="1 2">
    <name type="scientific">Sphaerochaeta pleomorpha (strain ATCC BAA-1885 / DSM 22778 / Grapes)</name>
    <dbReference type="NCBI Taxonomy" id="158190"/>
    <lineage>
        <taxon>Bacteria</taxon>
        <taxon>Pseudomonadati</taxon>
        <taxon>Spirochaetota</taxon>
        <taxon>Spirochaetia</taxon>
        <taxon>Spirochaetales</taxon>
        <taxon>Sphaerochaetaceae</taxon>
        <taxon>Sphaerochaeta</taxon>
    </lineage>
</organism>
<evidence type="ECO:0000313" key="1">
    <source>
        <dbReference type="EMBL" id="AEV28539.1"/>
    </source>
</evidence>
<dbReference type="KEGG" id="sgp:SpiGrapes_0698"/>
<keyword evidence="2" id="KW-1185">Reference proteome</keyword>
<protein>
    <submittedName>
        <fullName evidence="1">Uncharacterized protein</fullName>
    </submittedName>
</protein>
<gene>
    <name evidence="1" type="ordered locus">SpiGrapes_0698</name>
</gene>
<accession>G8QYH6</accession>
<dbReference type="AlphaFoldDB" id="G8QYH6"/>
<sequence length="54" mass="5816">MAGAGSIARHKASVSSQYTKPKKVCTALLCLHGNFSFTEKQGSLVGFERKFSIP</sequence>